<dbReference type="PANTHER" id="PTHR43500:SF1">
    <property type="entry name" value="CYSTATHIONINE BETA-LYASE-RELATED"/>
    <property type="match status" value="1"/>
</dbReference>
<name>A0A1G7WBP5_9HYPH</name>
<comment type="cofactor">
    <cofactor evidence="1 7">
        <name>pyridoxal 5'-phosphate</name>
        <dbReference type="ChEBI" id="CHEBI:597326"/>
    </cofactor>
</comment>
<proteinExistence type="inferred from homology"/>
<keyword evidence="3 6" id="KW-0663">Pyridoxal phosphate</keyword>
<gene>
    <name evidence="9" type="ORF">SAMN04487974_10649</name>
</gene>
<dbReference type="Proteomes" id="UP000199495">
    <property type="component" value="Unassembled WGS sequence"/>
</dbReference>
<dbReference type="Gene3D" id="3.40.640.10">
    <property type="entry name" value="Type I PLP-dependent aspartate aminotransferase-like (Major domain)"/>
    <property type="match status" value="1"/>
</dbReference>
<dbReference type="InterPro" id="IPR000277">
    <property type="entry name" value="Cys/Met-Metab_PyrdxlP-dep_enz"/>
</dbReference>
<dbReference type="AlphaFoldDB" id="A0A1G7WBP5"/>
<dbReference type="InterPro" id="IPR015424">
    <property type="entry name" value="PyrdxlP-dep_Trfase"/>
</dbReference>
<dbReference type="STRING" id="440168.SAMN04487974_10649"/>
<dbReference type="GO" id="GO:0047804">
    <property type="term" value="F:cysteine-S-conjugate beta-lyase activity"/>
    <property type="evidence" value="ECO:0007669"/>
    <property type="project" value="InterPro"/>
</dbReference>
<dbReference type="Gene3D" id="3.90.1150.10">
    <property type="entry name" value="Aspartate Aminotransferase, domain 1"/>
    <property type="match status" value="1"/>
</dbReference>
<dbReference type="PANTHER" id="PTHR43500">
    <property type="entry name" value="CYSTATHIONINE BETA-LYASE-RELATED"/>
    <property type="match status" value="1"/>
</dbReference>
<comment type="similarity">
    <text evidence="2 7">Belongs to the trans-sulfuration enzymes family.</text>
</comment>
<dbReference type="InterPro" id="IPR006233">
    <property type="entry name" value="Cys_b_lyase_bac"/>
</dbReference>
<reference evidence="9 10" key="1">
    <citation type="submission" date="2016-10" db="EMBL/GenBank/DDBJ databases">
        <authorList>
            <person name="de Groot N.N."/>
        </authorList>
    </citation>
    <scope>NUCLEOTIDE SEQUENCE [LARGE SCALE GENOMIC DNA]</scope>
    <source>
        <strain evidence="9 10">CGMCC 1.10267</strain>
    </source>
</reference>
<evidence type="ECO:0000256" key="1">
    <source>
        <dbReference type="ARBA" id="ARBA00001933"/>
    </source>
</evidence>
<sequence length="396" mass="43074">MKDNADSRPFAPGAETVLTHGGRDPSAQHGFVNTPVYRGSTVIFETLADAEDARIRYRYGRQGTPLTDGFEAIVTQLEGAAGTVLTPSGVSAISLSLLTCLSVGDEVLITDSVYEPTRIFADTVLKRMGVTVRYFDPRIGAGISSLLSDATRVVFLESPGSLTFEIQDLPAISAALEDRDITIIIDNSWATPLFYTPLALGADIVVHSATKMFVGHSDVMMGTASANDRHMDALRATHRTLGLIASPDDTYLATRGMRTLGVRMREHERRALDLAAWLNEDSRVTVLHPALPDHPDHAIFKRDFTGSGCLFSFVLPPAPREAVAALVDHMALFGMGYSWGGFESLILPSRPARIRTAVPWTDQGNLFRVHVGFEDFNDLKSDLASGLDRYFSTAGM</sequence>
<dbReference type="GO" id="GO:0030170">
    <property type="term" value="F:pyridoxal phosphate binding"/>
    <property type="evidence" value="ECO:0007669"/>
    <property type="project" value="InterPro"/>
</dbReference>
<keyword evidence="10" id="KW-1185">Reference proteome</keyword>
<organism evidence="9 10">
    <name type="scientific">Pelagibacterium luteolum</name>
    <dbReference type="NCBI Taxonomy" id="440168"/>
    <lineage>
        <taxon>Bacteria</taxon>
        <taxon>Pseudomonadati</taxon>
        <taxon>Pseudomonadota</taxon>
        <taxon>Alphaproteobacteria</taxon>
        <taxon>Hyphomicrobiales</taxon>
        <taxon>Devosiaceae</taxon>
        <taxon>Pelagibacterium</taxon>
    </lineage>
</organism>
<evidence type="ECO:0000313" key="9">
    <source>
        <dbReference type="EMBL" id="SDG69416.1"/>
    </source>
</evidence>
<evidence type="ECO:0000256" key="8">
    <source>
        <dbReference type="SAM" id="MobiDB-lite"/>
    </source>
</evidence>
<evidence type="ECO:0000256" key="5">
    <source>
        <dbReference type="ARBA" id="ARBA00047517"/>
    </source>
</evidence>
<evidence type="ECO:0000256" key="7">
    <source>
        <dbReference type="RuleBase" id="RU362118"/>
    </source>
</evidence>
<dbReference type="PIRSF" id="PIRSF001434">
    <property type="entry name" value="CGS"/>
    <property type="match status" value="1"/>
</dbReference>
<dbReference type="InterPro" id="IPR015422">
    <property type="entry name" value="PyrdxlP-dep_Trfase_small"/>
</dbReference>
<dbReference type="SUPFAM" id="SSF53383">
    <property type="entry name" value="PLP-dependent transferases"/>
    <property type="match status" value="1"/>
</dbReference>
<dbReference type="Pfam" id="PF01053">
    <property type="entry name" value="Cys_Met_Meta_PP"/>
    <property type="match status" value="1"/>
</dbReference>
<accession>A0A1G7WBP5</accession>
<keyword evidence="4 9" id="KW-0456">Lyase</keyword>
<dbReference type="EMBL" id="FNCS01000006">
    <property type="protein sequence ID" value="SDG69416.1"/>
    <property type="molecule type" value="Genomic_DNA"/>
</dbReference>
<evidence type="ECO:0000256" key="4">
    <source>
        <dbReference type="ARBA" id="ARBA00023239"/>
    </source>
</evidence>
<feature type="region of interest" description="Disordered" evidence="8">
    <location>
        <begin position="1"/>
        <end position="29"/>
    </location>
</feature>
<dbReference type="FunFam" id="3.40.640.10:FF:000046">
    <property type="entry name" value="Cystathionine gamma-lyase"/>
    <property type="match status" value="1"/>
</dbReference>
<evidence type="ECO:0000256" key="2">
    <source>
        <dbReference type="ARBA" id="ARBA00009077"/>
    </source>
</evidence>
<dbReference type="RefSeq" id="WP_090596371.1">
    <property type="nucleotide sequence ID" value="NZ_FNCS01000006.1"/>
</dbReference>
<comment type="catalytic activity">
    <reaction evidence="5">
        <text>L,L-cystathionine + H2O = L-homocysteine + pyruvate + NH4(+)</text>
        <dbReference type="Rhea" id="RHEA:13965"/>
        <dbReference type="ChEBI" id="CHEBI:15361"/>
        <dbReference type="ChEBI" id="CHEBI:15377"/>
        <dbReference type="ChEBI" id="CHEBI:28938"/>
        <dbReference type="ChEBI" id="CHEBI:58161"/>
        <dbReference type="ChEBI" id="CHEBI:58199"/>
    </reaction>
</comment>
<evidence type="ECO:0000313" key="10">
    <source>
        <dbReference type="Proteomes" id="UP000199495"/>
    </source>
</evidence>
<evidence type="ECO:0000256" key="3">
    <source>
        <dbReference type="ARBA" id="ARBA00022898"/>
    </source>
</evidence>
<dbReference type="GO" id="GO:0019346">
    <property type="term" value="P:transsulfuration"/>
    <property type="evidence" value="ECO:0007669"/>
    <property type="project" value="InterPro"/>
</dbReference>
<dbReference type="NCBIfam" id="TIGR01324">
    <property type="entry name" value="cysta_beta_ly_B"/>
    <property type="match status" value="1"/>
</dbReference>
<feature type="modified residue" description="N6-(pyridoxal phosphate)lysine" evidence="6">
    <location>
        <position position="211"/>
    </location>
</feature>
<dbReference type="GO" id="GO:0019450">
    <property type="term" value="P:L-cysteine catabolic process to pyruvate"/>
    <property type="evidence" value="ECO:0007669"/>
    <property type="project" value="TreeGrafter"/>
</dbReference>
<dbReference type="InterPro" id="IPR015421">
    <property type="entry name" value="PyrdxlP-dep_Trfase_major"/>
</dbReference>
<dbReference type="OrthoDB" id="9805807at2"/>
<evidence type="ECO:0000256" key="6">
    <source>
        <dbReference type="PIRSR" id="PIRSR001434-2"/>
    </source>
</evidence>
<protein>
    <submittedName>
        <fullName evidence="9">Cystathionine beta-lyase</fullName>
    </submittedName>
</protein>